<dbReference type="Proteomes" id="UP000026915">
    <property type="component" value="Chromosome 5"/>
</dbReference>
<name>A0A061EX19_THECC</name>
<keyword evidence="2" id="KW-1185">Reference proteome</keyword>
<evidence type="ECO:0008006" key="3">
    <source>
        <dbReference type="Google" id="ProtNLM"/>
    </source>
</evidence>
<proteinExistence type="predicted"/>
<sequence length="338" mass="38117">MVFEHSNNERTSVFMALEDEAHGMTSTCGFGNVYAPNDEQERVAFWKNRQDGLLFKVDFDNEFDSVSWDFLDLVLRMMGLRQGYPLSQLLFNLVVEVFSALMYRAVNHQLIKGLEPNGILPSLGNPSKASGIWKNITMPLSGAYDFSFFVVDEMVVKKVGSLEDFGNWNGDEGTWNIEVKWPNLNASITYLTRLLNEGTTLAKSKTNKNVVIWSKLLVGFLKFNIDGSSRGCLEDSGIKGILRNKFRDMIVLFSKAIGIFYSNKVELLAVSEAAIMSLVKQTCNVLAKVDRWQINHVPRSSNNEADFSAKERVLRPSNLLSISDFTAIQEIDQNIKQV</sequence>
<dbReference type="Gramene" id="EOY08977">
    <property type="protein sequence ID" value="EOY08977"/>
    <property type="gene ID" value="TCM_024311"/>
</dbReference>
<dbReference type="CDD" id="cd06222">
    <property type="entry name" value="RNase_H_like"/>
    <property type="match status" value="1"/>
</dbReference>
<reference evidence="1 2" key="1">
    <citation type="journal article" date="2013" name="Genome Biol.">
        <title>The genome sequence of the most widely cultivated cacao type and its use to identify candidate genes regulating pod color.</title>
        <authorList>
            <person name="Motamayor J.C."/>
            <person name="Mockaitis K."/>
            <person name="Schmutz J."/>
            <person name="Haiminen N."/>
            <person name="Iii D.L."/>
            <person name="Cornejo O."/>
            <person name="Findley S.D."/>
            <person name="Zheng P."/>
            <person name="Utro F."/>
            <person name="Royaert S."/>
            <person name="Saski C."/>
            <person name="Jenkins J."/>
            <person name="Podicheti R."/>
            <person name="Zhao M."/>
            <person name="Scheffler B.E."/>
            <person name="Stack J.C."/>
            <person name="Feltus F.A."/>
            <person name="Mustiga G.M."/>
            <person name="Amores F."/>
            <person name="Phillips W."/>
            <person name="Marelli J.P."/>
            <person name="May G.D."/>
            <person name="Shapiro H."/>
            <person name="Ma J."/>
            <person name="Bustamante C.D."/>
            <person name="Schnell R.J."/>
            <person name="Main D."/>
            <person name="Gilbert D."/>
            <person name="Parida L."/>
            <person name="Kuhn D.N."/>
        </authorList>
    </citation>
    <scope>NUCLEOTIDE SEQUENCE [LARGE SCALE GENOMIC DNA]</scope>
    <source>
        <strain evidence="2">cv. Matina 1-6</strain>
    </source>
</reference>
<dbReference type="PANTHER" id="PTHR33033:SF118">
    <property type="entry name" value="OS02G0175302 PROTEIN"/>
    <property type="match status" value="1"/>
</dbReference>
<evidence type="ECO:0000313" key="1">
    <source>
        <dbReference type="EMBL" id="EOY08977.1"/>
    </source>
</evidence>
<accession>A0A061EX19</accession>
<gene>
    <name evidence="1" type="ORF">TCM_024311</name>
</gene>
<dbReference type="HOGENOM" id="CLU_898365_0_0_1"/>
<evidence type="ECO:0000313" key="2">
    <source>
        <dbReference type="Proteomes" id="UP000026915"/>
    </source>
</evidence>
<organism evidence="1 2">
    <name type="scientific">Theobroma cacao</name>
    <name type="common">Cacao</name>
    <name type="synonym">Cocoa</name>
    <dbReference type="NCBI Taxonomy" id="3641"/>
    <lineage>
        <taxon>Eukaryota</taxon>
        <taxon>Viridiplantae</taxon>
        <taxon>Streptophyta</taxon>
        <taxon>Embryophyta</taxon>
        <taxon>Tracheophyta</taxon>
        <taxon>Spermatophyta</taxon>
        <taxon>Magnoliopsida</taxon>
        <taxon>eudicotyledons</taxon>
        <taxon>Gunneridae</taxon>
        <taxon>Pentapetalae</taxon>
        <taxon>rosids</taxon>
        <taxon>malvids</taxon>
        <taxon>Malvales</taxon>
        <taxon>Malvaceae</taxon>
        <taxon>Byttnerioideae</taxon>
        <taxon>Theobroma</taxon>
    </lineage>
</organism>
<dbReference type="InterPro" id="IPR044730">
    <property type="entry name" value="RNase_H-like_dom_plant"/>
</dbReference>
<protein>
    <recommendedName>
        <fullName evidence="3">Reverse transcriptase domain-containing protein</fullName>
    </recommendedName>
</protein>
<dbReference type="EMBL" id="CM001883">
    <property type="protein sequence ID" value="EOY08977.1"/>
    <property type="molecule type" value="Genomic_DNA"/>
</dbReference>
<dbReference type="AlphaFoldDB" id="A0A061EX19"/>
<dbReference type="PANTHER" id="PTHR33033">
    <property type="entry name" value="POLYNUCLEOTIDYL TRANSFERASE, RIBONUCLEASE H-LIKE SUPERFAMILY PROTEIN-RELATED"/>
    <property type="match status" value="1"/>
</dbReference>
<dbReference type="InParanoid" id="A0A061EX19"/>